<dbReference type="HOGENOM" id="CLU_027562_33_1_9"/>
<dbReference type="InterPro" id="IPR002104">
    <property type="entry name" value="Integrase_catalytic"/>
</dbReference>
<dbReference type="PANTHER" id="PTHR30349">
    <property type="entry name" value="PHAGE INTEGRASE-RELATED"/>
    <property type="match status" value="1"/>
</dbReference>
<reference evidence="3 4" key="1">
    <citation type="journal article" date="2015" name="J. Biotechnol.">
        <title>Complete genome sequence of a malodorant-producing acetogen, Clostridium scatologenes ATCC 25775(T).</title>
        <authorList>
            <person name="Zhu Z."/>
            <person name="Guo T."/>
            <person name="Zheng H."/>
            <person name="Song T."/>
            <person name="Ouyang P."/>
            <person name="Xie J."/>
        </authorList>
    </citation>
    <scope>NUCLEOTIDE SEQUENCE [LARGE SCALE GENOMIC DNA]</scope>
    <source>
        <strain evidence="3 4">ATCC 25775</strain>
    </source>
</reference>
<evidence type="ECO:0000313" key="3">
    <source>
        <dbReference type="EMBL" id="AKA67519.1"/>
    </source>
</evidence>
<proteinExistence type="predicted"/>
<sequence>MKLIQPIKDTNLINTVKLELRKAGYKNYLLFDIAINTGLKIIDIINLTVWDVKNKSQIEVKENRTGKLLKYAVSPEIYKEIQKFILGMSAGELLFPSRKGGKNPITNKQAYKWLNEISQKLGLDNLGTHTLRKTFGYHHYKKHNDIALLQNLFSHSTPDMTLRYIGVADIEATSIEDFFQ</sequence>
<feature type="domain" description="Tyr recombinase" evidence="2">
    <location>
        <begin position="1"/>
        <end position="177"/>
    </location>
</feature>
<keyword evidence="1" id="KW-0233">DNA recombination</keyword>
<dbReference type="Proteomes" id="UP000033115">
    <property type="component" value="Chromosome"/>
</dbReference>
<gene>
    <name evidence="3" type="ORF">CSCA_0394</name>
</gene>
<dbReference type="GO" id="GO:0006310">
    <property type="term" value="P:DNA recombination"/>
    <property type="evidence" value="ECO:0007669"/>
    <property type="project" value="UniProtKB-KW"/>
</dbReference>
<dbReference type="PANTHER" id="PTHR30349:SF82">
    <property type="entry name" value="INTEGRASE_RECOMBINASE YOEC-RELATED"/>
    <property type="match status" value="1"/>
</dbReference>
<dbReference type="InterPro" id="IPR013762">
    <property type="entry name" value="Integrase-like_cat_sf"/>
</dbReference>
<dbReference type="InterPro" id="IPR050090">
    <property type="entry name" value="Tyrosine_recombinase_XerCD"/>
</dbReference>
<evidence type="ECO:0000259" key="2">
    <source>
        <dbReference type="PROSITE" id="PS51898"/>
    </source>
</evidence>
<dbReference type="PROSITE" id="PS51898">
    <property type="entry name" value="TYR_RECOMBINASE"/>
    <property type="match status" value="1"/>
</dbReference>
<dbReference type="AlphaFoldDB" id="A0A0E3M4J3"/>
<dbReference type="EMBL" id="CP009933">
    <property type="protein sequence ID" value="AKA67519.1"/>
    <property type="molecule type" value="Genomic_DNA"/>
</dbReference>
<dbReference type="STRING" id="1548.CSCA_0394"/>
<accession>A0A0E3M4J3</accession>
<protein>
    <submittedName>
        <fullName evidence="3">Site-specific recombinase</fullName>
    </submittedName>
</protein>
<evidence type="ECO:0000256" key="1">
    <source>
        <dbReference type="ARBA" id="ARBA00023172"/>
    </source>
</evidence>
<dbReference type="KEGG" id="csq:CSCA_0394"/>
<name>A0A0E3M4J3_CLOSL</name>
<dbReference type="Gene3D" id="1.10.443.10">
    <property type="entry name" value="Intergrase catalytic core"/>
    <property type="match status" value="1"/>
</dbReference>
<dbReference type="InterPro" id="IPR011010">
    <property type="entry name" value="DNA_brk_join_enz"/>
</dbReference>
<dbReference type="SUPFAM" id="SSF56349">
    <property type="entry name" value="DNA breaking-rejoining enzymes"/>
    <property type="match status" value="1"/>
</dbReference>
<dbReference type="GO" id="GO:0015074">
    <property type="term" value="P:DNA integration"/>
    <property type="evidence" value="ECO:0007669"/>
    <property type="project" value="InterPro"/>
</dbReference>
<keyword evidence="4" id="KW-1185">Reference proteome</keyword>
<evidence type="ECO:0000313" key="4">
    <source>
        <dbReference type="Proteomes" id="UP000033115"/>
    </source>
</evidence>
<dbReference type="GO" id="GO:0003677">
    <property type="term" value="F:DNA binding"/>
    <property type="evidence" value="ECO:0007669"/>
    <property type="project" value="InterPro"/>
</dbReference>
<dbReference type="Pfam" id="PF00589">
    <property type="entry name" value="Phage_integrase"/>
    <property type="match status" value="1"/>
</dbReference>
<dbReference type="RefSeq" id="WP_029163201.1">
    <property type="nucleotide sequence ID" value="NZ_CP009933.1"/>
</dbReference>
<organism evidence="3 4">
    <name type="scientific">Clostridium scatologenes</name>
    <dbReference type="NCBI Taxonomy" id="1548"/>
    <lineage>
        <taxon>Bacteria</taxon>
        <taxon>Bacillati</taxon>
        <taxon>Bacillota</taxon>
        <taxon>Clostridia</taxon>
        <taxon>Eubacteriales</taxon>
        <taxon>Clostridiaceae</taxon>
        <taxon>Clostridium</taxon>
    </lineage>
</organism>